<evidence type="ECO:0000313" key="2">
    <source>
        <dbReference type="EMBL" id="KAL3664273.1"/>
    </source>
</evidence>
<protein>
    <recommendedName>
        <fullName evidence="4">Pectate lyase</fullName>
    </recommendedName>
</protein>
<comment type="caution">
    <text evidence="2">The sequence shown here is derived from an EMBL/GenBank/DDBJ whole genome shotgun (WGS) entry which is preliminary data.</text>
</comment>
<keyword evidence="3" id="KW-1185">Reference proteome</keyword>
<feature type="compositionally biased region" description="Basic and acidic residues" evidence="1">
    <location>
        <begin position="113"/>
        <end position="128"/>
    </location>
</feature>
<dbReference type="AlphaFoldDB" id="A0ABD3FC19"/>
<reference evidence="2 3" key="1">
    <citation type="submission" date="2024-09" db="EMBL/GenBank/DDBJ databases">
        <title>Genome sequencing and assembly of Phytophthora oleae, isolate VK10A, causative agent of rot of olive drupes.</title>
        <authorList>
            <person name="Conti Taguali S."/>
            <person name="Riolo M."/>
            <person name="La Spada F."/>
            <person name="Cacciola S.O."/>
            <person name="Dionisio G."/>
        </authorList>
    </citation>
    <scope>NUCLEOTIDE SEQUENCE [LARGE SCALE GENOMIC DNA]</scope>
    <source>
        <strain evidence="2 3">VK10A</strain>
    </source>
</reference>
<sequence length="137" mass="15151">MLRLLGYLSVSEATSTCTSGNTGWNSSGYGVIKRVNIKSAEGSYSTWDSGLEGSGYIRTVGGGRIRTGKTSVCGAVLKAKNGKRAQGYRIMTSYNIGTVAMDRYGNTCRHRGQKESWERRSRLRQDGHHQRRQVQNI</sequence>
<proteinExistence type="predicted"/>
<evidence type="ECO:0000313" key="3">
    <source>
        <dbReference type="Proteomes" id="UP001632037"/>
    </source>
</evidence>
<dbReference type="EMBL" id="JBIMZQ010000024">
    <property type="protein sequence ID" value="KAL3664273.1"/>
    <property type="molecule type" value="Genomic_DNA"/>
</dbReference>
<evidence type="ECO:0000256" key="1">
    <source>
        <dbReference type="SAM" id="MobiDB-lite"/>
    </source>
</evidence>
<evidence type="ECO:0008006" key="4">
    <source>
        <dbReference type="Google" id="ProtNLM"/>
    </source>
</evidence>
<name>A0ABD3FC19_9STRA</name>
<feature type="region of interest" description="Disordered" evidence="1">
    <location>
        <begin position="112"/>
        <end position="137"/>
    </location>
</feature>
<organism evidence="2 3">
    <name type="scientific">Phytophthora oleae</name>
    <dbReference type="NCBI Taxonomy" id="2107226"/>
    <lineage>
        <taxon>Eukaryota</taxon>
        <taxon>Sar</taxon>
        <taxon>Stramenopiles</taxon>
        <taxon>Oomycota</taxon>
        <taxon>Peronosporomycetes</taxon>
        <taxon>Peronosporales</taxon>
        <taxon>Peronosporaceae</taxon>
        <taxon>Phytophthora</taxon>
    </lineage>
</organism>
<dbReference type="Proteomes" id="UP001632037">
    <property type="component" value="Unassembled WGS sequence"/>
</dbReference>
<gene>
    <name evidence="2" type="ORF">V7S43_010600</name>
</gene>
<accession>A0ABD3FC19</accession>